<evidence type="ECO:0000313" key="1">
    <source>
        <dbReference type="EMBL" id="KAG5649588.1"/>
    </source>
</evidence>
<dbReference type="Proteomes" id="UP000717328">
    <property type="component" value="Unassembled WGS sequence"/>
</dbReference>
<keyword evidence="2" id="KW-1185">Reference proteome</keyword>
<dbReference type="InterPro" id="IPR010828">
    <property type="entry name" value="Atf2/Sli1-like"/>
</dbReference>
<dbReference type="Pfam" id="PF07247">
    <property type="entry name" value="AATase"/>
    <property type="match status" value="1"/>
</dbReference>
<sequence length="388" mass="43332">MDTCVVVAARLIPPQGRLLNQPTLFHALRKVVQSHAALGVRLCDESSNPSFERLHKIDLTEVVEFSEISDLEAALEALMQRPFDTTSDMPLWRVVALKDNTICFAWHHALGDGMSGLAFHRALLDSIKELGNYDPVADWTVIPSKGYFAPPIEAVLDLTPSWRKVVLEVFRLFAPTSWTRGASAWTGNPVKMHPCITTHARLIEFSPDTILELLPICRSHNATLTSTFHELAISTISSLILAEKQHERYKTISSYVPISLREVAGTSKDVFCDHVSILHTYPLLKTTFSWEEAARYAKLLRSYIPKSGEEIGMLKFLFGKYEAFFKGKLGKKRLGGPALKMNMVGDPTGGITITFTWGDDSLPCSFVEEFICDFRDGVEELLNSEATV</sequence>
<dbReference type="Gene3D" id="3.30.559.10">
    <property type="entry name" value="Chloramphenicol acetyltransferase-like domain"/>
    <property type="match status" value="1"/>
</dbReference>
<proteinExistence type="predicted"/>
<evidence type="ECO:0008006" key="3">
    <source>
        <dbReference type="Google" id="ProtNLM"/>
    </source>
</evidence>
<organism evidence="1 2">
    <name type="scientific">Sphagnurus paluster</name>
    <dbReference type="NCBI Taxonomy" id="117069"/>
    <lineage>
        <taxon>Eukaryota</taxon>
        <taxon>Fungi</taxon>
        <taxon>Dikarya</taxon>
        <taxon>Basidiomycota</taxon>
        <taxon>Agaricomycotina</taxon>
        <taxon>Agaricomycetes</taxon>
        <taxon>Agaricomycetidae</taxon>
        <taxon>Agaricales</taxon>
        <taxon>Tricholomatineae</taxon>
        <taxon>Lyophyllaceae</taxon>
        <taxon>Sphagnurus</taxon>
    </lineage>
</organism>
<dbReference type="SUPFAM" id="SSF52777">
    <property type="entry name" value="CoA-dependent acyltransferases"/>
    <property type="match status" value="1"/>
</dbReference>
<evidence type="ECO:0000313" key="2">
    <source>
        <dbReference type="Proteomes" id="UP000717328"/>
    </source>
</evidence>
<protein>
    <recommendedName>
        <fullName evidence="3">Alcohol acetyltransferase</fullName>
    </recommendedName>
</protein>
<reference evidence="1" key="2">
    <citation type="submission" date="2021-10" db="EMBL/GenBank/DDBJ databases">
        <title>Phylogenomics reveals ancestral predisposition of the termite-cultivated fungus Termitomyces towards a domesticated lifestyle.</title>
        <authorList>
            <person name="Auxier B."/>
            <person name="Grum-Grzhimaylo A."/>
            <person name="Cardenas M.E."/>
            <person name="Lodge J.D."/>
            <person name="Laessoe T."/>
            <person name="Pedersen O."/>
            <person name="Smith M.E."/>
            <person name="Kuyper T.W."/>
            <person name="Franco-Molano E.A."/>
            <person name="Baroni T.J."/>
            <person name="Aanen D.K."/>
        </authorList>
    </citation>
    <scope>NUCLEOTIDE SEQUENCE</scope>
    <source>
        <strain evidence="1">D49</strain>
    </source>
</reference>
<dbReference type="GO" id="GO:0008080">
    <property type="term" value="F:N-acetyltransferase activity"/>
    <property type="evidence" value="ECO:0007669"/>
    <property type="project" value="TreeGrafter"/>
</dbReference>
<name>A0A9P7KGI6_9AGAR</name>
<dbReference type="AlphaFoldDB" id="A0A9P7KGI6"/>
<dbReference type="PANTHER" id="PTHR28037:SF1">
    <property type="entry name" value="ALCOHOL O-ACETYLTRANSFERASE 1-RELATED"/>
    <property type="match status" value="1"/>
</dbReference>
<gene>
    <name evidence="1" type="ORF">H0H81_002980</name>
</gene>
<accession>A0A9P7KGI6</accession>
<dbReference type="PANTHER" id="PTHR28037">
    <property type="entry name" value="ALCOHOL O-ACETYLTRANSFERASE 1-RELATED"/>
    <property type="match status" value="1"/>
</dbReference>
<reference evidence="1" key="1">
    <citation type="submission" date="2021-02" db="EMBL/GenBank/DDBJ databases">
        <authorList>
            <person name="Nieuwenhuis M."/>
            <person name="Van De Peppel L.J.J."/>
        </authorList>
    </citation>
    <scope>NUCLEOTIDE SEQUENCE</scope>
    <source>
        <strain evidence="1">D49</strain>
    </source>
</reference>
<dbReference type="EMBL" id="JABCKI010000854">
    <property type="protein sequence ID" value="KAG5649588.1"/>
    <property type="molecule type" value="Genomic_DNA"/>
</dbReference>
<dbReference type="InterPro" id="IPR052058">
    <property type="entry name" value="Alcohol_O-acetyltransferase"/>
</dbReference>
<dbReference type="OrthoDB" id="2150604at2759"/>
<dbReference type="InterPro" id="IPR023213">
    <property type="entry name" value="CAT-like_dom_sf"/>
</dbReference>
<comment type="caution">
    <text evidence="1">The sequence shown here is derived from an EMBL/GenBank/DDBJ whole genome shotgun (WGS) entry which is preliminary data.</text>
</comment>